<proteinExistence type="predicted"/>
<dbReference type="InterPro" id="IPR011009">
    <property type="entry name" value="Kinase-like_dom_sf"/>
</dbReference>
<dbReference type="GO" id="GO:0004674">
    <property type="term" value="F:protein serine/threonine kinase activity"/>
    <property type="evidence" value="ECO:0007669"/>
    <property type="project" value="UniProtKB-KW"/>
</dbReference>
<evidence type="ECO:0000256" key="3">
    <source>
        <dbReference type="ARBA" id="ARBA00022741"/>
    </source>
</evidence>
<dbReference type="GO" id="GO:0005524">
    <property type="term" value="F:ATP binding"/>
    <property type="evidence" value="ECO:0007669"/>
    <property type="project" value="UniProtKB-KW"/>
</dbReference>
<dbReference type="SUPFAM" id="SSF56112">
    <property type="entry name" value="Protein kinase-like (PK-like)"/>
    <property type="match status" value="1"/>
</dbReference>
<dbReference type="OrthoDB" id="4062651at2759"/>
<dbReference type="GO" id="GO:0005886">
    <property type="term" value="C:plasma membrane"/>
    <property type="evidence" value="ECO:0007669"/>
    <property type="project" value="TreeGrafter"/>
</dbReference>
<evidence type="ECO:0000259" key="6">
    <source>
        <dbReference type="PROSITE" id="PS50011"/>
    </source>
</evidence>
<feature type="domain" description="Protein kinase" evidence="6">
    <location>
        <begin position="1"/>
        <end position="115"/>
    </location>
</feature>
<dbReference type="PANTHER" id="PTHR27002:SF950">
    <property type="entry name" value="PROTEIN KINASE DOMAIN-CONTAINING PROTEIN"/>
    <property type="match status" value="1"/>
</dbReference>
<accession>A0A2P5BKI1</accession>
<dbReference type="InterPro" id="IPR001245">
    <property type="entry name" value="Ser-Thr/Tyr_kinase_cat_dom"/>
</dbReference>
<protein>
    <submittedName>
        <fullName evidence="7">Tyrosine-protein kinase</fullName>
    </submittedName>
</protein>
<dbReference type="AlphaFoldDB" id="A0A2P5BKI1"/>
<gene>
    <name evidence="7" type="ORF">PanWU01x14_230710</name>
</gene>
<keyword evidence="3" id="KW-0547">Nucleotide-binding</keyword>
<evidence type="ECO:0000313" key="8">
    <source>
        <dbReference type="Proteomes" id="UP000237105"/>
    </source>
</evidence>
<name>A0A2P5BKI1_PARAD</name>
<reference evidence="8" key="1">
    <citation type="submission" date="2016-06" db="EMBL/GenBank/DDBJ databases">
        <title>Parallel loss of symbiosis genes in relatives of nitrogen-fixing non-legume Parasponia.</title>
        <authorList>
            <person name="Van Velzen R."/>
            <person name="Holmer R."/>
            <person name="Bu F."/>
            <person name="Rutten L."/>
            <person name="Van Zeijl A."/>
            <person name="Liu W."/>
            <person name="Santuari L."/>
            <person name="Cao Q."/>
            <person name="Sharma T."/>
            <person name="Shen D."/>
            <person name="Roswanjaya Y."/>
            <person name="Wardhani T."/>
            <person name="Kalhor M.S."/>
            <person name="Jansen J."/>
            <person name="Van den Hoogen J."/>
            <person name="Gungor B."/>
            <person name="Hartog M."/>
            <person name="Hontelez J."/>
            <person name="Verver J."/>
            <person name="Yang W.-C."/>
            <person name="Schijlen E."/>
            <person name="Repin R."/>
            <person name="Schilthuizen M."/>
            <person name="Schranz E."/>
            <person name="Heidstra R."/>
            <person name="Miyata K."/>
            <person name="Fedorova E."/>
            <person name="Kohlen W."/>
            <person name="Bisseling T."/>
            <person name="Smit S."/>
            <person name="Geurts R."/>
        </authorList>
    </citation>
    <scope>NUCLEOTIDE SEQUENCE [LARGE SCALE GENOMIC DNA]</scope>
    <source>
        <strain evidence="8">cv. WU1-14</strain>
    </source>
</reference>
<keyword evidence="5" id="KW-0067">ATP-binding</keyword>
<dbReference type="EMBL" id="JXTB01000263">
    <property type="protein sequence ID" value="PON49299.1"/>
    <property type="molecule type" value="Genomic_DNA"/>
</dbReference>
<sequence>MNPKISDFGLARIFHMTMDIMNTHRVVGTFGYIAPEYAIDGIFSEKSDVFSFGVMLLEIVNRKKNSSFHYYEQELSLIAHAWKLWNVSRALDLVDDALSKSYSASEALRCIHIGLLCVQDHAADRPMMPDVVSMLISDTYCNAPSPTSGMLLEDYEYLNGGS</sequence>
<keyword evidence="8" id="KW-1185">Reference proteome</keyword>
<keyword evidence="4 7" id="KW-0418">Kinase</keyword>
<dbReference type="InterPro" id="IPR000719">
    <property type="entry name" value="Prot_kinase_dom"/>
</dbReference>
<dbReference type="Pfam" id="PF07714">
    <property type="entry name" value="PK_Tyr_Ser-Thr"/>
    <property type="match status" value="1"/>
</dbReference>
<evidence type="ECO:0000256" key="5">
    <source>
        <dbReference type="ARBA" id="ARBA00022840"/>
    </source>
</evidence>
<evidence type="ECO:0000256" key="1">
    <source>
        <dbReference type="ARBA" id="ARBA00022527"/>
    </source>
</evidence>
<dbReference type="FunFam" id="1.10.510.10:FF:001722">
    <property type="entry name" value="G-type lectin S-receptor-like serine/threonine-protein kinase B120"/>
    <property type="match status" value="1"/>
</dbReference>
<dbReference type="Gene3D" id="1.10.510.10">
    <property type="entry name" value="Transferase(Phosphotransferase) domain 1"/>
    <property type="match status" value="1"/>
</dbReference>
<keyword evidence="1" id="KW-0723">Serine/threonine-protein kinase</keyword>
<dbReference type="Proteomes" id="UP000237105">
    <property type="component" value="Unassembled WGS sequence"/>
</dbReference>
<dbReference type="PROSITE" id="PS50011">
    <property type="entry name" value="PROTEIN_KINASE_DOM"/>
    <property type="match status" value="1"/>
</dbReference>
<evidence type="ECO:0000256" key="2">
    <source>
        <dbReference type="ARBA" id="ARBA00022679"/>
    </source>
</evidence>
<evidence type="ECO:0000256" key="4">
    <source>
        <dbReference type="ARBA" id="ARBA00022777"/>
    </source>
</evidence>
<evidence type="ECO:0000313" key="7">
    <source>
        <dbReference type="EMBL" id="PON49299.1"/>
    </source>
</evidence>
<dbReference type="PANTHER" id="PTHR27002">
    <property type="entry name" value="RECEPTOR-LIKE SERINE/THREONINE-PROTEIN KINASE SD1-8"/>
    <property type="match status" value="1"/>
</dbReference>
<comment type="caution">
    <text evidence="7">The sequence shown here is derived from an EMBL/GenBank/DDBJ whole genome shotgun (WGS) entry which is preliminary data.</text>
</comment>
<keyword evidence="2" id="KW-0808">Transferase</keyword>
<organism evidence="7 8">
    <name type="scientific">Parasponia andersonii</name>
    <name type="common">Sponia andersonii</name>
    <dbReference type="NCBI Taxonomy" id="3476"/>
    <lineage>
        <taxon>Eukaryota</taxon>
        <taxon>Viridiplantae</taxon>
        <taxon>Streptophyta</taxon>
        <taxon>Embryophyta</taxon>
        <taxon>Tracheophyta</taxon>
        <taxon>Spermatophyta</taxon>
        <taxon>Magnoliopsida</taxon>
        <taxon>eudicotyledons</taxon>
        <taxon>Gunneridae</taxon>
        <taxon>Pentapetalae</taxon>
        <taxon>rosids</taxon>
        <taxon>fabids</taxon>
        <taxon>Rosales</taxon>
        <taxon>Cannabaceae</taxon>
        <taxon>Parasponia</taxon>
    </lineage>
</organism>